<dbReference type="GO" id="GO:0005524">
    <property type="term" value="F:ATP binding"/>
    <property type="evidence" value="ECO:0007669"/>
    <property type="project" value="UniProtKB-UniRule"/>
</dbReference>
<dbReference type="Pfam" id="PF01121">
    <property type="entry name" value="CoaE"/>
    <property type="match status" value="1"/>
</dbReference>
<dbReference type="AlphaFoldDB" id="A0A6N7V451"/>
<dbReference type="Proteomes" id="UP000434409">
    <property type="component" value="Unassembled WGS sequence"/>
</dbReference>
<dbReference type="CDD" id="cd02022">
    <property type="entry name" value="DPCK"/>
    <property type="match status" value="1"/>
</dbReference>
<keyword evidence="1 3" id="KW-0547">Nucleotide-binding</keyword>
<keyword evidence="3" id="KW-0173">Coenzyme A biosynthesis</keyword>
<proteinExistence type="inferred from homology"/>
<keyword evidence="6" id="KW-1185">Reference proteome</keyword>
<name>A0A6N7V451_9FIRM</name>
<dbReference type="Gene3D" id="3.40.50.300">
    <property type="entry name" value="P-loop containing nucleotide triphosphate hydrolases"/>
    <property type="match status" value="1"/>
</dbReference>
<dbReference type="PANTHER" id="PTHR10695">
    <property type="entry name" value="DEPHOSPHO-COA KINASE-RELATED"/>
    <property type="match status" value="1"/>
</dbReference>
<dbReference type="SUPFAM" id="SSF52540">
    <property type="entry name" value="P-loop containing nucleoside triphosphate hydrolases"/>
    <property type="match status" value="1"/>
</dbReference>
<dbReference type="HAMAP" id="MF_00376">
    <property type="entry name" value="Dephospho_CoA_kinase"/>
    <property type="match status" value="1"/>
</dbReference>
<evidence type="ECO:0000256" key="1">
    <source>
        <dbReference type="ARBA" id="ARBA00022741"/>
    </source>
</evidence>
<dbReference type="GO" id="GO:0005737">
    <property type="term" value="C:cytoplasm"/>
    <property type="evidence" value="ECO:0007669"/>
    <property type="project" value="UniProtKB-SubCell"/>
</dbReference>
<keyword evidence="3 5" id="KW-0808">Transferase</keyword>
<sequence>MKIIGITGGIGSGKTKVMEYLQETQGAVICRTDEVGRKLQRKGTSCFQKIVETFGEEVLNTKGSLDREKLAEIVFSQEEKRERLNSIVHPAVKEEVLKKIEKERKKGTEIFLLESALLIEDSYEQICDELWYIYVESSIRRKRLVYTRGYTEEKIEKIMAAQLPKQSFLDHCNRVVDNSGSFAETIQQLEQIMKDLTERQTKS</sequence>
<dbReference type="EMBL" id="VULY01000038">
    <property type="protein sequence ID" value="MSR94900.1"/>
    <property type="molecule type" value="Genomic_DNA"/>
</dbReference>
<dbReference type="EC" id="2.7.1.24" evidence="3 4"/>
<dbReference type="InterPro" id="IPR001977">
    <property type="entry name" value="Depp_CoAkinase"/>
</dbReference>
<evidence type="ECO:0000313" key="6">
    <source>
        <dbReference type="Proteomes" id="UP000434409"/>
    </source>
</evidence>
<comment type="pathway">
    <text evidence="3">Cofactor biosynthesis; coenzyme A biosynthesis; CoA from (R)-pantothenate: step 5/5.</text>
</comment>
<dbReference type="InterPro" id="IPR027417">
    <property type="entry name" value="P-loop_NTPase"/>
</dbReference>
<comment type="caution">
    <text evidence="5">The sequence shown here is derived from an EMBL/GenBank/DDBJ whole genome shotgun (WGS) entry which is preliminary data.</text>
</comment>
<dbReference type="PROSITE" id="PS51219">
    <property type="entry name" value="DPCK"/>
    <property type="match status" value="1"/>
</dbReference>
<organism evidence="5 6">
    <name type="scientific">Suipraeoptans intestinalis</name>
    <dbReference type="NCBI Taxonomy" id="2606628"/>
    <lineage>
        <taxon>Bacteria</taxon>
        <taxon>Bacillati</taxon>
        <taxon>Bacillota</taxon>
        <taxon>Clostridia</taxon>
        <taxon>Lachnospirales</taxon>
        <taxon>Lachnospiraceae</taxon>
        <taxon>Suipraeoptans</taxon>
    </lineage>
</organism>
<keyword evidence="2 3" id="KW-0067">ATP-binding</keyword>
<evidence type="ECO:0000256" key="2">
    <source>
        <dbReference type="ARBA" id="ARBA00022840"/>
    </source>
</evidence>
<comment type="similarity">
    <text evidence="3">Belongs to the CoaE family.</text>
</comment>
<keyword evidence="3" id="KW-0963">Cytoplasm</keyword>
<dbReference type="PANTHER" id="PTHR10695:SF46">
    <property type="entry name" value="BIFUNCTIONAL COENZYME A SYNTHASE-RELATED"/>
    <property type="match status" value="1"/>
</dbReference>
<evidence type="ECO:0000313" key="5">
    <source>
        <dbReference type="EMBL" id="MSR94900.1"/>
    </source>
</evidence>
<comment type="catalytic activity">
    <reaction evidence="3">
        <text>3'-dephospho-CoA + ATP = ADP + CoA + H(+)</text>
        <dbReference type="Rhea" id="RHEA:18245"/>
        <dbReference type="ChEBI" id="CHEBI:15378"/>
        <dbReference type="ChEBI" id="CHEBI:30616"/>
        <dbReference type="ChEBI" id="CHEBI:57287"/>
        <dbReference type="ChEBI" id="CHEBI:57328"/>
        <dbReference type="ChEBI" id="CHEBI:456216"/>
        <dbReference type="EC" id="2.7.1.24"/>
    </reaction>
</comment>
<evidence type="ECO:0000256" key="3">
    <source>
        <dbReference type="HAMAP-Rule" id="MF_00376"/>
    </source>
</evidence>
<accession>A0A6N7V451</accession>
<protein>
    <recommendedName>
        <fullName evidence="3 4">Dephospho-CoA kinase</fullName>
        <ecNumber evidence="3 4">2.7.1.24</ecNumber>
    </recommendedName>
    <alternativeName>
        <fullName evidence="3">Dephosphocoenzyme A kinase</fullName>
    </alternativeName>
</protein>
<reference evidence="5 6" key="1">
    <citation type="submission" date="2019-08" db="EMBL/GenBank/DDBJ databases">
        <title>In-depth cultivation of the pig gut microbiome towards novel bacterial diversity and tailored functional studies.</title>
        <authorList>
            <person name="Wylensek D."/>
            <person name="Hitch T.C.A."/>
            <person name="Clavel T."/>
        </authorList>
    </citation>
    <scope>NUCLEOTIDE SEQUENCE [LARGE SCALE GENOMIC DNA]</scope>
    <source>
        <strain evidence="5 6">68-1-5</strain>
    </source>
</reference>
<dbReference type="RefSeq" id="WP_154478965.1">
    <property type="nucleotide sequence ID" value="NZ_JAQYBV010000123.1"/>
</dbReference>
<feature type="binding site" evidence="3">
    <location>
        <begin position="11"/>
        <end position="16"/>
    </location>
    <ligand>
        <name>ATP</name>
        <dbReference type="ChEBI" id="CHEBI:30616"/>
    </ligand>
</feature>
<keyword evidence="3 5" id="KW-0418">Kinase</keyword>
<dbReference type="GO" id="GO:0015937">
    <property type="term" value="P:coenzyme A biosynthetic process"/>
    <property type="evidence" value="ECO:0007669"/>
    <property type="project" value="UniProtKB-UniRule"/>
</dbReference>
<comment type="function">
    <text evidence="3">Catalyzes the phosphorylation of the 3'-hydroxyl group of dephosphocoenzyme A to form coenzyme A.</text>
</comment>
<evidence type="ECO:0000256" key="4">
    <source>
        <dbReference type="NCBIfam" id="TIGR00152"/>
    </source>
</evidence>
<comment type="subcellular location">
    <subcellularLocation>
        <location evidence="3">Cytoplasm</location>
    </subcellularLocation>
</comment>
<dbReference type="NCBIfam" id="TIGR00152">
    <property type="entry name" value="dephospho-CoA kinase"/>
    <property type="match status" value="1"/>
</dbReference>
<dbReference type="UniPathway" id="UPA00241">
    <property type="reaction ID" value="UER00356"/>
</dbReference>
<gene>
    <name evidence="3" type="primary">coaE</name>
    <name evidence="5" type="ORF">FYJ34_12115</name>
</gene>
<dbReference type="GO" id="GO:0004140">
    <property type="term" value="F:dephospho-CoA kinase activity"/>
    <property type="evidence" value="ECO:0007669"/>
    <property type="project" value="UniProtKB-UniRule"/>
</dbReference>